<proteinExistence type="predicted"/>
<name>A0AAD2Q6N7_9AGAR</name>
<protein>
    <submittedName>
        <fullName evidence="2">Uncharacterized protein</fullName>
    </submittedName>
</protein>
<comment type="caution">
    <text evidence="2">The sequence shown here is derived from an EMBL/GenBank/DDBJ whole genome shotgun (WGS) entry which is preliminary data.</text>
</comment>
<evidence type="ECO:0000313" key="2">
    <source>
        <dbReference type="EMBL" id="CAK5282323.1"/>
    </source>
</evidence>
<dbReference type="EMBL" id="CAVNYO010000452">
    <property type="protein sequence ID" value="CAK5282323.1"/>
    <property type="molecule type" value="Genomic_DNA"/>
</dbReference>
<feature type="compositionally biased region" description="Low complexity" evidence="1">
    <location>
        <begin position="42"/>
        <end position="61"/>
    </location>
</feature>
<dbReference type="Proteomes" id="UP001295794">
    <property type="component" value="Unassembled WGS sequence"/>
</dbReference>
<evidence type="ECO:0000256" key="1">
    <source>
        <dbReference type="SAM" id="MobiDB-lite"/>
    </source>
</evidence>
<keyword evidence="3" id="KW-1185">Reference proteome</keyword>
<feature type="region of interest" description="Disordered" evidence="1">
    <location>
        <begin position="22"/>
        <end position="91"/>
    </location>
</feature>
<sequence>MVLSSSARGCWPVARSMIESRTCPRPDRASGETQIPLESGPRCLRTSRASLSSASTAVRASPQSISFVGSEQKTETNPHITQDTPYSQNAR</sequence>
<gene>
    <name evidence="2" type="ORF">MYCIT1_LOCUS33992</name>
</gene>
<feature type="compositionally biased region" description="Polar residues" evidence="1">
    <location>
        <begin position="62"/>
        <end position="91"/>
    </location>
</feature>
<accession>A0AAD2Q6N7</accession>
<organism evidence="2 3">
    <name type="scientific">Mycena citricolor</name>
    <dbReference type="NCBI Taxonomy" id="2018698"/>
    <lineage>
        <taxon>Eukaryota</taxon>
        <taxon>Fungi</taxon>
        <taxon>Dikarya</taxon>
        <taxon>Basidiomycota</taxon>
        <taxon>Agaricomycotina</taxon>
        <taxon>Agaricomycetes</taxon>
        <taxon>Agaricomycetidae</taxon>
        <taxon>Agaricales</taxon>
        <taxon>Marasmiineae</taxon>
        <taxon>Mycenaceae</taxon>
        <taxon>Mycena</taxon>
    </lineage>
</organism>
<evidence type="ECO:0000313" key="3">
    <source>
        <dbReference type="Proteomes" id="UP001295794"/>
    </source>
</evidence>
<reference evidence="2" key="1">
    <citation type="submission" date="2023-11" db="EMBL/GenBank/DDBJ databases">
        <authorList>
            <person name="De Vega J J."/>
            <person name="De Vega J J."/>
        </authorList>
    </citation>
    <scope>NUCLEOTIDE SEQUENCE</scope>
</reference>
<dbReference type="AlphaFoldDB" id="A0AAD2Q6N7"/>